<proteinExistence type="predicted"/>
<feature type="region of interest" description="Disordered" evidence="1">
    <location>
        <begin position="1"/>
        <end position="36"/>
    </location>
</feature>
<feature type="compositionally biased region" description="Basic and acidic residues" evidence="1">
    <location>
        <begin position="1"/>
        <end position="18"/>
    </location>
</feature>
<protein>
    <submittedName>
        <fullName evidence="2">Uncharacterized protein</fullName>
    </submittedName>
</protein>
<evidence type="ECO:0000313" key="2">
    <source>
        <dbReference type="EMBL" id="JAP38731.1"/>
    </source>
</evidence>
<feature type="non-terminal residue" evidence="2">
    <location>
        <position position="1"/>
    </location>
</feature>
<accession>A0A0X3NFF7</accession>
<evidence type="ECO:0000256" key="1">
    <source>
        <dbReference type="SAM" id="MobiDB-lite"/>
    </source>
</evidence>
<reference evidence="2" key="1">
    <citation type="submission" date="2016-01" db="EMBL/GenBank/DDBJ databases">
        <title>Reference transcriptome for the parasite Schistocephalus solidus: insights into the molecular evolution of parasitism.</title>
        <authorList>
            <person name="Hebert F.O."/>
            <person name="Grambauer S."/>
            <person name="Barber I."/>
            <person name="Landry C.R."/>
            <person name="Aubin-Horth N."/>
        </authorList>
    </citation>
    <scope>NUCLEOTIDE SEQUENCE</scope>
</reference>
<dbReference type="AlphaFoldDB" id="A0A0X3NFF7"/>
<organism evidence="2">
    <name type="scientific">Schistocephalus solidus</name>
    <name type="common">Tapeworm</name>
    <dbReference type="NCBI Taxonomy" id="70667"/>
    <lineage>
        <taxon>Eukaryota</taxon>
        <taxon>Metazoa</taxon>
        <taxon>Spiralia</taxon>
        <taxon>Lophotrochozoa</taxon>
        <taxon>Platyhelminthes</taxon>
        <taxon>Cestoda</taxon>
        <taxon>Eucestoda</taxon>
        <taxon>Diphyllobothriidea</taxon>
        <taxon>Diphyllobothriidae</taxon>
        <taxon>Schistocephalus</taxon>
    </lineage>
</organism>
<gene>
    <name evidence="2" type="ORF">TR145966</name>
</gene>
<dbReference type="EMBL" id="GEEE01024494">
    <property type="protein sequence ID" value="JAP38731.1"/>
    <property type="molecule type" value="Transcribed_RNA"/>
</dbReference>
<sequence>RSSCDHLGKEEGGSDDHVVASSSRVGETVESLAKERSTVEGRAKEFAVVESYAMEEWAEEGPTAIEPFLCRYRGSVAVTWRRHRLESPVCGRSLMTPKG</sequence>
<name>A0A0X3NFF7_SCHSO</name>